<dbReference type="CDD" id="cd03219">
    <property type="entry name" value="ABC_Mj1267_LivG_branched"/>
    <property type="match status" value="1"/>
</dbReference>
<dbReference type="PANTHER" id="PTHR45772">
    <property type="entry name" value="CONSERVED COMPONENT OF ABC TRANSPORTER FOR NATURAL AMINO ACIDS-RELATED"/>
    <property type="match status" value="1"/>
</dbReference>
<evidence type="ECO:0000313" key="6">
    <source>
        <dbReference type="Proteomes" id="UP001596143"/>
    </source>
</evidence>
<gene>
    <name evidence="5" type="ORF">ACFPTR_02260</name>
</gene>
<dbReference type="InterPro" id="IPR032823">
    <property type="entry name" value="BCA_ABC_TP_C"/>
</dbReference>
<feature type="domain" description="ABC transporter" evidence="4">
    <location>
        <begin position="2"/>
        <end position="249"/>
    </location>
</feature>
<dbReference type="EMBL" id="JBHSPF010000012">
    <property type="protein sequence ID" value="MFC5627723.1"/>
    <property type="molecule type" value="Genomic_DNA"/>
</dbReference>
<name>A0ABW0U3L5_9BACI</name>
<dbReference type="GO" id="GO:0005524">
    <property type="term" value="F:ATP binding"/>
    <property type="evidence" value="ECO:0007669"/>
    <property type="project" value="UniProtKB-KW"/>
</dbReference>
<dbReference type="PROSITE" id="PS50893">
    <property type="entry name" value="ABC_TRANSPORTER_2"/>
    <property type="match status" value="1"/>
</dbReference>
<evidence type="ECO:0000256" key="1">
    <source>
        <dbReference type="ARBA" id="ARBA00022448"/>
    </source>
</evidence>
<dbReference type="Proteomes" id="UP001596143">
    <property type="component" value="Unassembled WGS sequence"/>
</dbReference>
<evidence type="ECO:0000259" key="4">
    <source>
        <dbReference type="PROSITE" id="PS50893"/>
    </source>
</evidence>
<dbReference type="Pfam" id="PF00005">
    <property type="entry name" value="ABC_tran"/>
    <property type="match status" value="1"/>
</dbReference>
<evidence type="ECO:0000313" key="5">
    <source>
        <dbReference type="EMBL" id="MFC5627723.1"/>
    </source>
</evidence>
<sequence length="256" mass="28277">MLEVKNVTKTFGGVVANKDVSFSFEEGQIVGLIGPNGAGKSTMFNMISAIFPPSEGEIIFRKQRIDKMPTNAMAPLGISRTFQNLQVFKNMTVVENVMVGRHIRTKTGTLRAALKLPGTKKEEVSAYDKAMEYIQFVGLQDLYDHLAGNLALGKLRLLELARALATEPKLLLLDEIAAGLNHKETKEMSNLIEKIRNNGTTVFVVEHDMDLVMSICDKIIVLDQGEKIAEGTPREIQSNQRVITAYLGAEVEKNAQ</sequence>
<keyword evidence="6" id="KW-1185">Reference proteome</keyword>
<dbReference type="SMART" id="SM00382">
    <property type="entry name" value="AAA"/>
    <property type="match status" value="1"/>
</dbReference>
<dbReference type="InterPro" id="IPR003593">
    <property type="entry name" value="AAA+_ATPase"/>
</dbReference>
<evidence type="ECO:0000256" key="2">
    <source>
        <dbReference type="ARBA" id="ARBA00022741"/>
    </source>
</evidence>
<dbReference type="RefSeq" id="WP_270895221.1">
    <property type="nucleotide sequence ID" value="NZ_JBHSPF010000012.1"/>
</dbReference>
<keyword evidence="2" id="KW-0547">Nucleotide-binding</keyword>
<comment type="caution">
    <text evidence="5">The sequence shown here is derived from an EMBL/GenBank/DDBJ whole genome shotgun (WGS) entry which is preliminary data.</text>
</comment>
<keyword evidence="1" id="KW-0813">Transport</keyword>
<evidence type="ECO:0000256" key="3">
    <source>
        <dbReference type="ARBA" id="ARBA00022840"/>
    </source>
</evidence>
<dbReference type="Gene3D" id="3.40.50.300">
    <property type="entry name" value="P-loop containing nucleotide triphosphate hydrolases"/>
    <property type="match status" value="1"/>
</dbReference>
<dbReference type="InterPro" id="IPR027417">
    <property type="entry name" value="P-loop_NTPase"/>
</dbReference>
<protein>
    <submittedName>
        <fullName evidence="5">ABC transporter ATP-binding protein</fullName>
    </submittedName>
</protein>
<dbReference type="PANTHER" id="PTHR45772:SF7">
    <property type="entry name" value="AMINO ACID ABC TRANSPORTER ATP-BINDING PROTEIN"/>
    <property type="match status" value="1"/>
</dbReference>
<reference evidence="6" key="1">
    <citation type="journal article" date="2019" name="Int. J. Syst. Evol. Microbiol.">
        <title>The Global Catalogue of Microorganisms (GCM) 10K type strain sequencing project: providing services to taxonomists for standard genome sequencing and annotation.</title>
        <authorList>
            <consortium name="The Broad Institute Genomics Platform"/>
            <consortium name="The Broad Institute Genome Sequencing Center for Infectious Disease"/>
            <person name="Wu L."/>
            <person name="Ma J."/>
        </authorList>
    </citation>
    <scope>NUCLEOTIDE SEQUENCE [LARGE SCALE GENOMIC DNA]</scope>
    <source>
        <strain evidence="6">CGMCC 1.15790</strain>
    </source>
</reference>
<accession>A0ABW0U3L5</accession>
<keyword evidence="3 5" id="KW-0067">ATP-binding</keyword>
<dbReference type="Pfam" id="PF12399">
    <property type="entry name" value="BCA_ABC_TP_C"/>
    <property type="match status" value="1"/>
</dbReference>
<proteinExistence type="predicted"/>
<dbReference type="InterPro" id="IPR051120">
    <property type="entry name" value="ABC_AA/LPS_Transport"/>
</dbReference>
<dbReference type="InterPro" id="IPR003439">
    <property type="entry name" value="ABC_transporter-like_ATP-bd"/>
</dbReference>
<dbReference type="SUPFAM" id="SSF52540">
    <property type="entry name" value="P-loop containing nucleoside triphosphate hydrolases"/>
    <property type="match status" value="1"/>
</dbReference>
<organism evidence="5 6">
    <name type="scientific">Aliibacillus thermotolerans</name>
    <dbReference type="NCBI Taxonomy" id="1834418"/>
    <lineage>
        <taxon>Bacteria</taxon>
        <taxon>Bacillati</taxon>
        <taxon>Bacillota</taxon>
        <taxon>Bacilli</taxon>
        <taxon>Bacillales</taxon>
        <taxon>Bacillaceae</taxon>
        <taxon>Aliibacillus</taxon>
    </lineage>
</organism>